<feature type="active site" description="Proton donor" evidence="4">
    <location>
        <position position="111"/>
    </location>
</feature>
<evidence type="ECO:0000256" key="1">
    <source>
        <dbReference type="ARBA" id="ARBA00005054"/>
    </source>
</evidence>
<dbReference type="SUPFAM" id="SSF53328">
    <property type="entry name" value="Formyltransferase"/>
    <property type="match status" value="1"/>
</dbReference>
<gene>
    <name evidence="4" type="primary">purN</name>
    <name evidence="6" type="ORF">FYJ27_09700</name>
</gene>
<dbReference type="HAMAP" id="MF_01930">
    <property type="entry name" value="PurN"/>
    <property type="match status" value="1"/>
</dbReference>
<dbReference type="PANTHER" id="PTHR43369">
    <property type="entry name" value="PHOSPHORIBOSYLGLYCINAMIDE FORMYLTRANSFERASE"/>
    <property type="match status" value="1"/>
</dbReference>
<dbReference type="EC" id="2.1.2.2" evidence="4"/>
<proteinExistence type="inferred from homology"/>
<keyword evidence="3 4" id="KW-0658">Purine biosynthesis</keyword>
<comment type="function">
    <text evidence="4">Catalyzes the transfer of a formyl group from 10-formyltetrahydrofolate to 5-phospho-ribosyl-glycinamide (GAR), producing 5-phospho-ribosyl-N-formylglycinamide (FGAR) and tetrahydrofolate.</text>
</comment>
<reference evidence="6 7" key="1">
    <citation type="submission" date="2019-08" db="EMBL/GenBank/DDBJ databases">
        <title>In-depth cultivation of the pig gut microbiome towards novel bacterial diversity and tailored functional studies.</title>
        <authorList>
            <person name="Wylensek D."/>
            <person name="Hitch T.C.A."/>
            <person name="Clavel T."/>
        </authorList>
    </citation>
    <scope>NUCLEOTIDE SEQUENCE [LARGE SCALE GENOMIC DNA]</scope>
    <source>
        <strain evidence="6 7">Med78-601-WT-4W-RMD-3</strain>
    </source>
</reference>
<feature type="domain" description="Formyl transferase N-terminal" evidence="5">
    <location>
        <begin position="5"/>
        <end position="189"/>
    </location>
</feature>
<comment type="similarity">
    <text evidence="4">Belongs to the GART family.</text>
</comment>
<dbReference type="Gene3D" id="3.40.50.170">
    <property type="entry name" value="Formyl transferase, N-terminal domain"/>
    <property type="match status" value="1"/>
</dbReference>
<dbReference type="InterPro" id="IPR036477">
    <property type="entry name" value="Formyl_transf_N_sf"/>
</dbReference>
<comment type="caution">
    <text evidence="6">The sequence shown here is derived from an EMBL/GenBank/DDBJ whole genome shotgun (WGS) entry which is preliminary data.</text>
</comment>
<dbReference type="EMBL" id="VULR01000014">
    <property type="protein sequence ID" value="MSS43997.1"/>
    <property type="molecule type" value="Genomic_DNA"/>
</dbReference>
<evidence type="ECO:0000313" key="7">
    <source>
        <dbReference type="Proteomes" id="UP000462760"/>
    </source>
</evidence>
<organism evidence="6 7">
    <name type="scientific">Anaerosalibacter bizertensis</name>
    <dbReference type="NCBI Taxonomy" id="932217"/>
    <lineage>
        <taxon>Bacteria</taxon>
        <taxon>Bacillati</taxon>
        <taxon>Bacillota</taxon>
        <taxon>Tissierellia</taxon>
        <taxon>Tissierellales</taxon>
        <taxon>Sporanaerobacteraceae</taxon>
        <taxon>Anaerosalibacter</taxon>
    </lineage>
</organism>
<dbReference type="CDD" id="cd08645">
    <property type="entry name" value="FMT_core_GART"/>
    <property type="match status" value="1"/>
</dbReference>
<evidence type="ECO:0000313" key="6">
    <source>
        <dbReference type="EMBL" id="MSS43997.1"/>
    </source>
</evidence>
<feature type="site" description="Raises pKa of active site His" evidence="4">
    <location>
        <position position="152"/>
    </location>
</feature>
<comment type="catalytic activity">
    <reaction evidence="4">
        <text>N(1)-(5-phospho-beta-D-ribosyl)glycinamide + (6R)-10-formyltetrahydrofolate = N(2)-formyl-N(1)-(5-phospho-beta-D-ribosyl)glycinamide + (6S)-5,6,7,8-tetrahydrofolate + H(+)</text>
        <dbReference type="Rhea" id="RHEA:15053"/>
        <dbReference type="ChEBI" id="CHEBI:15378"/>
        <dbReference type="ChEBI" id="CHEBI:57453"/>
        <dbReference type="ChEBI" id="CHEBI:143788"/>
        <dbReference type="ChEBI" id="CHEBI:147286"/>
        <dbReference type="ChEBI" id="CHEBI:195366"/>
        <dbReference type="EC" id="2.1.2.2"/>
    </reaction>
</comment>
<dbReference type="OrthoDB" id="9806170at2"/>
<dbReference type="Pfam" id="PF00551">
    <property type="entry name" value="Formyl_trans_N"/>
    <property type="match status" value="1"/>
</dbReference>
<protein>
    <recommendedName>
        <fullName evidence="4">Phosphoribosylglycinamide formyltransferase</fullName>
        <ecNumber evidence="4">2.1.2.2</ecNumber>
    </recommendedName>
    <alternativeName>
        <fullName evidence="4">5'-phosphoribosylglycinamide transformylase</fullName>
    </alternativeName>
    <alternativeName>
        <fullName evidence="4">GAR transformylase</fullName>
        <shortName evidence="4">GART</shortName>
    </alternativeName>
</protein>
<dbReference type="UniPathway" id="UPA00074">
    <property type="reaction ID" value="UER00126"/>
</dbReference>
<feature type="binding site" evidence="4">
    <location>
        <position position="109"/>
    </location>
    <ligand>
        <name>(6R)-10-formyltetrahydrofolate</name>
        <dbReference type="ChEBI" id="CHEBI:195366"/>
    </ligand>
</feature>
<dbReference type="RefSeq" id="WP_154484673.1">
    <property type="nucleotide sequence ID" value="NZ_JAHLOA010000002.1"/>
</dbReference>
<dbReference type="GO" id="GO:0006189">
    <property type="term" value="P:'de novo' IMP biosynthetic process"/>
    <property type="evidence" value="ECO:0007669"/>
    <property type="project" value="UniProtKB-UniRule"/>
</dbReference>
<feature type="binding site" evidence="4">
    <location>
        <begin position="14"/>
        <end position="16"/>
    </location>
    <ligand>
        <name>N(1)-(5-phospho-beta-D-ribosyl)glycinamide</name>
        <dbReference type="ChEBI" id="CHEBI:143788"/>
    </ligand>
</feature>
<dbReference type="NCBIfam" id="TIGR00639">
    <property type="entry name" value="PurN"/>
    <property type="match status" value="1"/>
</dbReference>
<evidence type="ECO:0000259" key="5">
    <source>
        <dbReference type="Pfam" id="PF00551"/>
    </source>
</evidence>
<dbReference type="InterPro" id="IPR004607">
    <property type="entry name" value="GART"/>
</dbReference>
<name>A0A844FIT6_9FIRM</name>
<dbReference type="Proteomes" id="UP000462760">
    <property type="component" value="Unassembled WGS sequence"/>
</dbReference>
<dbReference type="PANTHER" id="PTHR43369:SF2">
    <property type="entry name" value="PHOSPHORIBOSYLGLYCINAMIDE FORMYLTRANSFERASE"/>
    <property type="match status" value="1"/>
</dbReference>
<evidence type="ECO:0000256" key="2">
    <source>
        <dbReference type="ARBA" id="ARBA00022679"/>
    </source>
</evidence>
<evidence type="ECO:0000256" key="4">
    <source>
        <dbReference type="HAMAP-Rule" id="MF_01930"/>
    </source>
</evidence>
<comment type="pathway">
    <text evidence="1 4">Purine metabolism; IMP biosynthesis via de novo pathway; N(2)-formyl-N(1)-(5-phospho-D-ribosyl)glycinamide from N(1)-(5-phospho-D-ribosyl)glycinamide (10-formyl THF route): step 1/1.</text>
</comment>
<sequence>MSPIKIGVLISGGGTNLQCLIDGIKSGYINGEIKLVMSNKKDAYGLKRAEKEGIEALYIDRKSFGSEEEYNRKVIETFKNREIDLVVLAGYLRVLSKEFVREYSGRIINIHPSLIPSFCGKGYYGEKVHKEVLRYGVKVTGATVHFVDEGTDTGPIILQRTVEVKEQDTVETLKDRVLKVEHEILAEAVKLFCDRKIKLEDRKVTILR</sequence>
<accession>A0A844FIT6</accession>
<dbReference type="InterPro" id="IPR002376">
    <property type="entry name" value="Formyl_transf_N"/>
</dbReference>
<dbReference type="AlphaFoldDB" id="A0A844FIT6"/>
<comment type="caution">
    <text evidence="4">Lacks conserved residue(s) required for the propagation of feature annotation.</text>
</comment>
<dbReference type="GO" id="GO:0005737">
    <property type="term" value="C:cytoplasm"/>
    <property type="evidence" value="ECO:0007669"/>
    <property type="project" value="TreeGrafter"/>
</dbReference>
<evidence type="ECO:0000256" key="3">
    <source>
        <dbReference type="ARBA" id="ARBA00022755"/>
    </source>
</evidence>
<keyword evidence="2 4" id="KW-0808">Transferase</keyword>
<dbReference type="GO" id="GO:0004644">
    <property type="term" value="F:phosphoribosylglycinamide formyltransferase activity"/>
    <property type="evidence" value="ECO:0007669"/>
    <property type="project" value="UniProtKB-UniRule"/>
</dbReference>